<reference evidence="2" key="2">
    <citation type="submission" date="2020-09" db="EMBL/GenBank/DDBJ databases">
        <authorList>
            <person name="Sun Q."/>
            <person name="Ohkuma M."/>
        </authorList>
    </citation>
    <scope>NUCLEOTIDE SEQUENCE</scope>
    <source>
        <strain evidence="2">JCM 4834</strain>
    </source>
</reference>
<comment type="caution">
    <text evidence="2">The sequence shown here is derived from an EMBL/GenBank/DDBJ whole genome shotgun (WGS) entry which is preliminary data.</text>
</comment>
<feature type="region of interest" description="Disordered" evidence="1">
    <location>
        <begin position="56"/>
        <end position="85"/>
    </location>
</feature>
<dbReference type="EMBL" id="BMVX01000008">
    <property type="protein sequence ID" value="GGZ64591.1"/>
    <property type="molecule type" value="Genomic_DNA"/>
</dbReference>
<accession>A0A918V3M6</accession>
<evidence type="ECO:0000256" key="1">
    <source>
        <dbReference type="SAM" id="MobiDB-lite"/>
    </source>
</evidence>
<evidence type="ECO:0000313" key="2">
    <source>
        <dbReference type="EMBL" id="GGZ64591.1"/>
    </source>
</evidence>
<dbReference type="Proteomes" id="UP000634660">
    <property type="component" value="Unassembled WGS sequence"/>
</dbReference>
<evidence type="ECO:0000313" key="3">
    <source>
        <dbReference type="Proteomes" id="UP000634660"/>
    </source>
</evidence>
<organism evidence="2 3">
    <name type="scientific">Streptomyces subrutilus</name>
    <dbReference type="NCBI Taxonomy" id="36818"/>
    <lineage>
        <taxon>Bacteria</taxon>
        <taxon>Bacillati</taxon>
        <taxon>Actinomycetota</taxon>
        <taxon>Actinomycetes</taxon>
        <taxon>Kitasatosporales</taxon>
        <taxon>Streptomycetaceae</taxon>
        <taxon>Streptomyces</taxon>
    </lineage>
</organism>
<protein>
    <submittedName>
        <fullName evidence="2">Uncharacterized protein</fullName>
    </submittedName>
</protein>
<proteinExistence type="predicted"/>
<dbReference type="AlphaFoldDB" id="A0A918V3M6"/>
<sequence length="85" mass="9023">MNASHRSAFPARSIVRRSGADGFAPHDEHFGTVTGPAWPPWSASLERMTATRRMDGGLRYGRGRAPAPPAGLGRTVPGRQVTAGL</sequence>
<name>A0A918V3M6_9ACTN</name>
<reference evidence="2" key="1">
    <citation type="journal article" date="2014" name="Int. J. Syst. Evol. Microbiol.">
        <title>Complete genome sequence of Corynebacterium casei LMG S-19264T (=DSM 44701T), isolated from a smear-ripened cheese.</title>
        <authorList>
            <consortium name="US DOE Joint Genome Institute (JGI-PGF)"/>
            <person name="Walter F."/>
            <person name="Albersmeier A."/>
            <person name="Kalinowski J."/>
            <person name="Ruckert C."/>
        </authorList>
    </citation>
    <scope>NUCLEOTIDE SEQUENCE</scope>
    <source>
        <strain evidence="2">JCM 4834</strain>
    </source>
</reference>
<gene>
    <name evidence="2" type="ORF">GCM10010371_25300</name>
</gene>